<evidence type="ECO:0000313" key="1">
    <source>
        <dbReference type="EMBL" id="OMC43975.1"/>
    </source>
</evidence>
<dbReference type="NCBIfam" id="TIGR03816">
    <property type="entry name" value="tadE_like_DECH"/>
    <property type="match status" value="1"/>
</dbReference>
<gene>
    <name evidence="1" type="ORF">A5742_28890</name>
</gene>
<dbReference type="GO" id="GO:0004386">
    <property type="term" value="F:helicase activity"/>
    <property type="evidence" value="ECO:0007669"/>
    <property type="project" value="UniProtKB-KW"/>
</dbReference>
<organism evidence="1 2">
    <name type="scientific">Mycolicibacterium fortuitum</name>
    <name type="common">Mycobacterium fortuitum</name>
    <dbReference type="NCBI Taxonomy" id="1766"/>
    <lineage>
        <taxon>Bacteria</taxon>
        <taxon>Bacillati</taxon>
        <taxon>Actinomycetota</taxon>
        <taxon>Actinomycetes</taxon>
        <taxon>Mycobacteriales</taxon>
        <taxon>Mycobacteriaceae</taxon>
        <taxon>Mycolicibacterium</taxon>
    </lineage>
</organism>
<evidence type="ECO:0000313" key="2">
    <source>
        <dbReference type="Proteomes" id="UP000187001"/>
    </source>
</evidence>
<accession>A0ABD6QMT7</accession>
<dbReference type="AlphaFoldDB" id="A0ABD6QMT7"/>
<dbReference type="Proteomes" id="UP000187001">
    <property type="component" value="Unassembled WGS sequence"/>
</dbReference>
<comment type="caution">
    <text evidence="1">The sequence shown here is derived from an EMBL/GenBank/DDBJ whole genome shotgun (WGS) entry which is preliminary data.</text>
</comment>
<reference evidence="1 2" key="1">
    <citation type="submission" date="2016-07" db="EMBL/GenBank/DDBJ databases">
        <authorList>
            <person name="Sutton G."/>
            <person name="Brinkac L."/>
            <person name="Sanka R."/>
            <person name="Adams M."/>
            <person name="Lau E."/>
            <person name="Kumar A."/>
            <person name="Macaden R."/>
        </authorList>
    </citation>
    <scope>NUCLEOTIDE SEQUENCE [LARGE SCALE GENOMIC DNA]</scope>
    <source>
        <strain evidence="1 2">GA-0871</strain>
    </source>
</reference>
<dbReference type="EMBL" id="MBER01000077">
    <property type="protein sequence ID" value="OMC43975.1"/>
    <property type="molecule type" value="Genomic_DNA"/>
</dbReference>
<sequence length="108" mass="10540">MLAAAMIATVIAFAAGGAYLGAAVTARHRAQATADLAAVGAAGAVVSGPAAACAQADRIAVRMRAVLGDCRIVGLDVVLDVSVPVHLGRWGIGPARATARAGPVDAVV</sequence>
<keyword evidence="1" id="KW-0067">ATP-binding</keyword>
<proteinExistence type="predicted"/>
<dbReference type="InterPro" id="IPR021202">
    <property type="entry name" value="Rv3654c-like"/>
</dbReference>
<keyword evidence="1" id="KW-0547">Nucleotide-binding</keyword>
<keyword evidence="1" id="KW-0347">Helicase</keyword>
<protein>
    <submittedName>
        <fullName evidence="1">Helicase</fullName>
    </submittedName>
</protein>
<keyword evidence="1" id="KW-0378">Hydrolase</keyword>
<dbReference type="RefSeq" id="WP_065050557.1">
    <property type="nucleotide sequence ID" value="NZ_JAAZWL010000009.1"/>
</dbReference>
<name>A0ABD6QMT7_MYCFO</name>